<sequence>MGLVKLTTLISFWIFIVNGSCPFEYYQCSDFLDWCCPSGYTCTGNNSCDNYNSIDPTAGLGGFLQCWLLLLHFYGTSSCYQEDEESDLWNNTLYWMKSRNIVMKVGSLEQHIALYAESEQWNNTLIGSMEQNIVLDQESELWNNTLYWMKRWSYGQTHRIGGRVRDIEKHLVLDEEMGLWNNTLYKIKSRIYGTTHCIR</sequence>
<keyword evidence="3" id="KW-1185">Reference proteome</keyword>
<dbReference type="AlphaFoldDB" id="A0A8S3UXH9"/>
<name>A0A8S3UXH9_MYTED</name>
<reference evidence="2" key="1">
    <citation type="submission" date="2021-03" db="EMBL/GenBank/DDBJ databases">
        <authorList>
            <person name="Bekaert M."/>
        </authorList>
    </citation>
    <scope>NUCLEOTIDE SEQUENCE</scope>
</reference>
<feature type="signal peptide" evidence="1">
    <location>
        <begin position="1"/>
        <end position="19"/>
    </location>
</feature>
<protein>
    <submittedName>
        <fullName evidence="2">GRN</fullName>
    </submittedName>
</protein>
<dbReference type="EMBL" id="CAJPWZ010002898">
    <property type="protein sequence ID" value="CAG2247333.1"/>
    <property type="molecule type" value="Genomic_DNA"/>
</dbReference>
<feature type="chain" id="PRO_5035947065" evidence="1">
    <location>
        <begin position="20"/>
        <end position="199"/>
    </location>
</feature>
<gene>
    <name evidence="2" type="ORF">MEDL_59247</name>
</gene>
<organism evidence="2 3">
    <name type="scientific">Mytilus edulis</name>
    <name type="common">Blue mussel</name>
    <dbReference type="NCBI Taxonomy" id="6550"/>
    <lineage>
        <taxon>Eukaryota</taxon>
        <taxon>Metazoa</taxon>
        <taxon>Spiralia</taxon>
        <taxon>Lophotrochozoa</taxon>
        <taxon>Mollusca</taxon>
        <taxon>Bivalvia</taxon>
        <taxon>Autobranchia</taxon>
        <taxon>Pteriomorphia</taxon>
        <taxon>Mytilida</taxon>
        <taxon>Mytiloidea</taxon>
        <taxon>Mytilidae</taxon>
        <taxon>Mytilinae</taxon>
        <taxon>Mytilus</taxon>
    </lineage>
</organism>
<accession>A0A8S3UXH9</accession>
<evidence type="ECO:0000256" key="1">
    <source>
        <dbReference type="SAM" id="SignalP"/>
    </source>
</evidence>
<evidence type="ECO:0000313" key="2">
    <source>
        <dbReference type="EMBL" id="CAG2247333.1"/>
    </source>
</evidence>
<evidence type="ECO:0000313" key="3">
    <source>
        <dbReference type="Proteomes" id="UP000683360"/>
    </source>
</evidence>
<dbReference type="Proteomes" id="UP000683360">
    <property type="component" value="Unassembled WGS sequence"/>
</dbReference>
<dbReference type="OrthoDB" id="6154013at2759"/>
<comment type="caution">
    <text evidence="2">The sequence shown here is derived from an EMBL/GenBank/DDBJ whole genome shotgun (WGS) entry which is preliminary data.</text>
</comment>
<keyword evidence="1" id="KW-0732">Signal</keyword>
<proteinExistence type="predicted"/>